<dbReference type="STRING" id="217511.GCA_001463845_01598"/>
<dbReference type="eggNOG" id="COG0526">
    <property type="taxonomic scope" value="Bacteria"/>
</dbReference>
<dbReference type="EMBL" id="AATP01000001">
    <property type="protein sequence ID" value="EAU42208.1"/>
    <property type="molecule type" value="Genomic_DNA"/>
</dbReference>
<dbReference type="Pfam" id="PF13098">
    <property type="entry name" value="Thioredoxin_2"/>
    <property type="match status" value="1"/>
</dbReference>
<gene>
    <name evidence="2" type="ORF">FP2506_05201</name>
</gene>
<evidence type="ECO:0000313" key="3">
    <source>
        <dbReference type="Proteomes" id="UP000004310"/>
    </source>
</evidence>
<protein>
    <recommendedName>
        <fullName evidence="1">Thioredoxin-like fold domain-containing protein</fullName>
    </recommendedName>
</protein>
<proteinExistence type="predicted"/>
<keyword evidence="3" id="KW-1185">Reference proteome</keyword>
<dbReference type="AlphaFoldDB" id="Q0G806"/>
<organism evidence="2 3">
    <name type="scientific">Fulvimarina pelagi HTCC2506</name>
    <dbReference type="NCBI Taxonomy" id="314231"/>
    <lineage>
        <taxon>Bacteria</taxon>
        <taxon>Pseudomonadati</taxon>
        <taxon>Pseudomonadota</taxon>
        <taxon>Alphaproteobacteria</taxon>
        <taxon>Hyphomicrobiales</taxon>
        <taxon>Aurantimonadaceae</taxon>
        <taxon>Fulvimarina</taxon>
    </lineage>
</organism>
<feature type="domain" description="Thioredoxin-like fold" evidence="1">
    <location>
        <begin position="30"/>
        <end position="104"/>
    </location>
</feature>
<sequence>MGLIVTVSRFAKIAVICAVGPISLSPAAELLMFEQDGCPYCAKFDAEIAPEYPQSEAGKIAPLKRVDIADDRRGGYEDIAPAVFTPTFVMMNDAGEEVGRLKGYPGRRYFYSEIEPMLDKLKPK</sequence>
<dbReference type="RefSeq" id="WP_007066183.1">
    <property type="nucleotide sequence ID" value="NZ_DS022272.1"/>
</dbReference>
<dbReference type="HOGENOM" id="CLU_137861_1_0_5"/>
<reference evidence="2 3" key="1">
    <citation type="journal article" date="2010" name="J. Bacteriol.">
        <title>Genome sequence of Fulvimarina pelagi HTCC2506T, a Mn(II)-oxidizing alphaproteobacterium possessing an aerobic anoxygenic photosynthetic gene cluster and Xanthorhodopsin.</title>
        <authorList>
            <person name="Kang I."/>
            <person name="Oh H.M."/>
            <person name="Lim S.I."/>
            <person name="Ferriera S."/>
            <person name="Giovannoni S.J."/>
            <person name="Cho J.C."/>
        </authorList>
    </citation>
    <scope>NUCLEOTIDE SEQUENCE [LARGE SCALE GENOMIC DNA]</scope>
    <source>
        <strain evidence="2 3">HTCC2506</strain>
    </source>
</reference>
<dbReference type="SUPFAM" id="SSF52833">
    <property type="entry name" value="Thioredoxin-like"/>
    <property type="match status" value="1"/>
</dbReference>
<dbReference type="InterPro" id="IPR012336">
    <property type="entry name" value="Thioredoxin-like_fold"/>
</dbReference>
<name>Q0G806_9HYPH</name>
<comment type="caution">
    <text evidence="2">The sequence shown here is derived from an EMBL/GenBank/DDBJ whole genome shotgun (WGS) entry which is preliminary data.</text>
</comment>
<accession>Q0G806</accession>
<evidence type="ECO:0000313" key="2">
    <source>
        <dbReference type="EMBL" id="EAU42208.1"/>
    </source>
</evidence>
<dbReference type="InterPro" id="IPR036249">
    <property type="entry name" value="Thioredoxin-like_sf"/>
</dbReference>
<dbReference type="Proteomes" id="UP000004310">
    <property type="component" value="Unassembled WGS sequence"/>
</dbReference>
<dbReference type="Gene3D" id="3.40.30.10">
    <property type="entry name" value="Glutaredoxin"/>
    <property type="match status" value="1"/>
</dbReference>
<evidence type="ECO:0000259" key="1">
    <source>
        <dbReference type="Pfam" id="PF13098"/>
    </source>
</evidence>